<gene>
    <name evidence="1" type="ORF">S12H4_09922</name>
</gene>
<evidence type="ECO:0000313" key="1">
    <source>
        <dbReference type="EMBL" id="GAI60181.1"/>
    </source>
</evidence>
<dbReference type="AlphaFoldDB" id="X1QZB9"/>
<protein>
    <submittedName>
        <fullName evidence="1">Uncharacterized protein</fullName>
    </submittedName>
</protein>
<sequence length="103" mass="11403">MAKVKGPLFSLGASGQLAKTLVYMNWKGIDDVRSYVIPANPKTADQQTQRGYFTNAVDQWHTDGFTLDDVKAWNLLALALKEALSGFNVYVRLKVNALIAELT</sequence>
<comment type="caution">
    <text evidence="1">The sequence shown here is derived from an EMBL/GenBank/DDBJ whole genome shotgun (WGS) entry which is preliminary data.</text>
</comment>
<name>X1QZB9_9ZZZZ</name>
<organism evidence="1">
    <name type="scientific">marine sediment metagenome</name>
    <dbReference type="NCBI Taxonomy" id="412755"/>
    <lineage>
        <taxon>unclassified sequences</taxon>
        <taxon>metagenomes</taxon>
        <taxon>ecological metagenomes</taxon>
    </lineage>
</organism>
<dbReference type="EMBL" id="BARW01004128">
    <property type="protein sequence ID" value="GAI60181.1"/>
    <property type="molecule type" value="Genomic_DNA"/>
</dbReference>
<proteinExistence type="predicted"/>
<reference evidence="1" key="1">
    <citation type="journal article" date="2014" name="Front. Microbiol.">
        <title>High frequency of phylogenetically diverse reductive dehalogenase-homologous genes in deep subseafloor sedimentary metagenomes.</title>
        <authorList>
            <person name="Kawai M."/>
            <person name="Futagami T."/>
            <person name="Toyoda A."/>
            <person name="Takaki Y."/>
            <person name="Nishi S."/>
            <person name="Hori S."/>
            <person name="Arai W."/>
            <person name="Tsubouchi T."/>
            <person name="Morono Y."/>
            <person name="Uchiyama I."/>
            <person name="Ito T."/>
            <person name="Fujiyama A."/>
            <person name="Inagaki F."/>
            <person name="Takami H."/>
        </authorList>
    </citation>
    <scope>NUCLEOTIDE SEQUENCE</scope>
    <source>
        <strain evidence="1">Expedition CK06-06</strain>
    </source>
</reference>
<feature type="non-terminal residue" evidence="1">
    <location>
        <position position="103"/>
    </location>
</feature>
<accession>X1QZB9</accession>